<protein>
    <submittedName>
        <fullName evidence="1">Uncharacterized protein</fullName>
    </submittedName>
</protein>
<evidence type="ECO:0000313" key="1">
    <source>
        <dbReference type="EMBL" id="OHS97831.1"/>
    </source>
</evidence>
<accession>A0A1J4JHV3</accession>
<dbReference type="AlphaFoldDB" id="A0A1J4JHV3"/>
<dbReference type="Proteomes" id="UP000179807">
    <property type="component" value="Unassembled WGS sequence"/>
</dbReference>
<reference evidence="1" key="1">
    <citation type="submission" date="2016-10" db="EMBL/GenBank/DDBJ databases">
        <authorList>
            <person name="Benchimol M."/>
            <person name="Almeida L.G."/>
            <person name="Vasconcelos A.T."/>
            <person name="Perreira-Neves A."/>
            <person name="Rosa I.A."/>
            <person name="Tasca T."/>
            <person name="Bogo M.R."/>
            <person name="de Souza W."/>
        </authorList>
    </citation>
    <scope>NUCLEOTIDE SEQUENCE [LARGE SCALE GENOMIC DNA]</scope>
    <source>
        <strain evidence="1">K</strain>
    </source>
</reference>
<dbReference type="RefSeq" id="XP_068350968.1">
    <property type="nucleotide sequence ID" value="XM_068494770.1"/>
</dbReference>
<dbReference type="EMBL" id="MLAK01001093">
    <property type="protein sequence ID" value="OHS97831.1"/>
    <property type="molecule type" value="Genomic_DNA"/>
</dbReference>
<dbReference type="VEuPathDB" id="TrichDB:TRFO_09264"/>
<keyword evidence="2" id="KW-1185">Reference proteome</keyword>
<dbReference type="GeneID" id="94829474"/>
<evidence type="ECO:0000313" key="2">
    <source>
        <dbReference type="Proteomes" id="UP000179807"/>
    </source>
</evidence>
<sequence>MNIEEKTHAALQTSSWCNPVSFQKSDARVNTVNIETQNVLHQICIFRYFGNLSNAKSDLVKNISYEKILSSTNQTPLRIHAKMSPNFSQFFIQWVLDYATNPKILANSILNTLPHFPAEEDFFISVTFPSIFYHFQTIEYLNLAVEFLKEIIIKSPTNYAIPFVAAFLNGSTKFLFSIWNIFDEIVLKNSPILSSASYFTIFTEALKKASCCFTKQHFQIIHFFKEQNLNAFCFCFFSKFLLQSFEEKYLCQKNEIFFHPLYDILNFTSKNPSSPHFKMIFDALTEKNGTFWVPQKVLKNKEYLDLRTPIVLCCHELLMLQNIAQENPDISKLKCIRNLTIPQTFSEDFHSIYLEVTFPSNLTEQTNKISPLIFHQDPLFESDPISNQKSDIFEKKWQQITTFSKHNCIQPLSIFDDHSKAQNLLENYGITELNKNSDLFFFALKKVYSNCLNSQNNFEWFIKRSLNSSFYESIHETAKQLLEYIIQSFNVKYCENIIYNFYKLREFPISNPNRSKSYSIVRFASNNVKSSKNNRKNNIYSDSNSKNEFENNYVKNEMYSPKSRNDILNKNRKSKQFIAILKKSNRIPKRSHSAETNKEISSSFHLKSVIQKILNHSIYMNSFCLNKNSQKMKNQQMKNKYSSDYSMINFYMILKTLDFWRNNDKVLNNLKKSFTLFLELFKEKQNKEKQNYQSLNSECTSALTTLIKEINILEKFKKGSAILSILKISEKIHQISLHFSLPKLLIFTKLLVSSRYESFFEAFILCEKIMNEFPYFRVYLTESLIIPFQVIEECFFAFFFRLDQDLTLRIIDYIKYLF</sequence>
<proteinExistence type="predicted"/>
<comment type="caution">
    <text evidence="1">The sequence shown here is derived from an EMBL/GenBank/DDBJ whole genome shotgun (WGS) entry which is preliminary data.</text>
</comment>
<gene>
    <name evidence="1" type="ORF">TRFO_09264</name>
</gene>
<name>A0A1J4JHV3_9EUKA</name>
<organism evidence="1 2">
    <name type="scientific">Tritrichomonas foetus</name>
    <dbReference type="NCBI Taxonomy" id="1144522"/>
    <lineage>
        <taxon>Eukaryota</taxon>
        <taxon>Metamonada</taxon>
        <taxon>Parabasalia</taxon>
        <taxon>Tritrichomonadida</taxon>
        <taxon>Tritrichomonadidae</taxon>
        <taxon>Tritrichomonas</taxon>
    </lineage>
</organism>